<gene>
    <name evidence="1" type="ORF">F4821DRAFT_248656</name>
</gene>
<evidence type="ECO:0000313" key="1">
    <source>
        <dbReference type="EMBL" id="KAI6081701.1"/>
    </source>
</evidence>
<proteinExistence type="predicted"/>
<reference evidence="1 2" key="1">
    <citation type="journal article" date="2022" name="New Phytol.">
        <title>Ecological generalism drives hyperdiversity of secondary metabolite gene clusters in xylarialean endophytes.</title>
        <authorList>
            <person name="Franco M.E.E."/>
            <person name="Wisecaver J.H."/>
            <person name="Arnold A.E."/>
            <person name="Ju Y.M."/>
            <person name="Slot J.C."/>
            <person name="Ahrendt S."/>
            <person name="Moore L.P."/>
            <person name="Eastman K.E."/>
            <person name="Scott K."/>
            <person name="Konkel Z."/>
            <person name="Mondo S.J."/>
            <person name="Kuo A."/>
            <person name="Hayes R.D."/>
            <person name="Haridas S."/>
            <person name="Andreopoulos B."/>
            <person name="Riley R."/>
            <person name="LaButti K."/>
            <person name="Pangilinan J."/>
            <person name="Lipzen A."/>
            <person name="Amirebrahimi M."/>
            <person name="Yan J."/>
            <person name="Adam C."/>
            <person name="Keymanesh K."/>
            <person name="Ng V."/>
            <person name="Louie K."/>
            <person name="Northen T."/>
            <person name="Drula E."/>
            <person name="Henrissat B."/>
            <person name="Hsieh H.M."/>
            <person name="Youens-Clark K."/>
            <person name="Lutzoni F."/>
            <person name="Miadlikowska J."/>
            <person name="Eastwood D.C."/>
            <person name="Hamelin R.C."/>
            <person name="Grigoriev I.V."/>
            <person name="U'Ren J.M."/>
        </authorList>
    </citation>
    <scope>NUCLEOTIDE SEQUENCE [LARGE SCALE GENOMIC DNA]</scope>
    <source>
        <strain evidence="1 2">ER1909</strain>
    </source>
</reference>
<evidence type="ECO:0000313" key="2">
    <source>
        <dbReference type="Proteomes" id="UP001497680"/>
    </source>
</evidence>
<dbReference type="EMBL" id="MU394388">
    <property type="protein sequence ID" value="KAI6081701.1"/>
    <property type="molecule type" value="Genomic_DNA"/>
</dbReference>
<accession>A0ACC0CMW5</accession>
<dbReference type="Proteomes" id="UP001497680">
    <property type="component" value="Unassembled WGS sequence"/>
</dbReference>
<sequence length="110" mass="12622">MRHEFSIIRSSMGTIRTIVTEFTNIPLSYSFISAVFSCIGHRIGLYYGGTRWRYGHLQPRDGQAIHFYLLCGSRLIACPYNGFSLTYPLPFIIVHTLGWVGYCGFARYEL</sequence>
<name>A0ACC0CMW5_9PEZI</name>
<comment type="caution">
    <text evidence="1">The sequence shown here is derived from an EMBL/GenBank/DDBJ whole genome shotgun (WGS) entry which is preliminary data.</text>
</comment>
<keyword evidence="2" id="KW-1185">Reference proteome</keyword>
<protein>
    <submittedName>
        <fullName evidence="1">Uncharacterized protein</fullName>
    </submittedName>
</protein>
<organism evidence="1 2">
    <name type="scientific">Hypoxylon rubiginosum</name>
    <dbReference type="NCBI Taxonomy" id="110542"/>
    <lineage>
        <taxon>Eukaryota</taxon>
        <taxon>Fungi</taxon>
        <taxon>Dikarya</taxon>
        <taxon>Ascomycota</taxon>
        <taxon>Pezizomycotina</taxon>
        <taxon>Sordariomycetes</taxon>
        <taxon>Xylariomycetidae</taxon>
        <taxon>Xylariales</taxon>
        <taxon>Hypoxylaceae</taxon>
        <taxon>Hypoxylon</taxon>
    </lineage>
</organism>